<reference evidence="3 4" key="1">
    <citation type="submission" date="2024-09" db="EMBL/GenBank/DDBJ databases">
        <authorList>
            <person name="Lee S.D."/>
        </authorList>
    </citation>
    <scope>NUCLEOTIDE SEQUENCE [LARGE SCALE GENOMIC DNA]</scope>
    <source>
        <strain evidence="3 4">N8-3</strain>
    </source>
</reference>
<dbReference type="InterPro" id="IPR004843">
    <property type="entry name" value="Calcineurin-like_PHP"/>
</dbReference>
<dbReference type="RefSeq" id="WP_380536082.1">
    <property type="nucleotide sequence ID" value="NZ_JBHFAB010000008.1"/>
</dbReference>
<dbReference type="InterPro" id="IPR006179">
    <property type="entry name" value="5_nucleotidase/apyrase"/>
</dbReference>
<dbReference type="EMBL" id="JBHFAB010000008">
    <property type="protein sequence ID" value="MFC1417741.1"/>
    <property type="molecule type" value="Genomic_DNA"/>
</dbReference>
<dbReference type="Pfam" id="PF00149">
    <property type="entry name" value="Metallophos"/>
    <property type="match status" value="1"/>
</dbReference>
<organism evidence="3 4">
    <name type="scientific">Streptacidiphilus cavernicola</name>
    <dbReference type="NCBI Taxonomy" id="3342716"/>
    <lineage>
        <taxon>Bacteria</taxon>
        <taxon>Bacillati</taxon>
        <taxon>Actinomycetota</taxon>
        <taxon>Actinomycetes</taxon>
        <taxon>Kitasatosporales</taxon>
        <taxon>Streptomycetaceae</taxon>
        <taxon>Streptacidiphilus</taxon>
    </lineage>
</organism>
<name>A0ABV6VW03_9ACTN</name>
<dbReference type="Gene3D" id="3.60.21.10">
    <property type="match status" value="1"/>
</dbReference>
<dbReference type="PRINTS" id="PR01607">
    <property type="entry name" value="APYRASEFAMLY"/>
</dbReference>
<sequence>MTRILERITATTDVHSHLGEVSALLTHLQQARASSLIVDCGDFFEGTSYYRFGGGAIEMDILTSLYDVVAPGNHGWAHHFAPDLYRLTVCANAVDDASGEPLFRRLHLAQVAGRTVAVTAIIGLQAFDAIPTADRRGHRVTDPGRALVDLLLEHHHEVDSWILLSHSGFEQDLQLADACPFLDVVFSGHCHSDRYAPEPVGDTLVVKGPEHAAGYAVAEPVTHGWAALAHHLPSSPVLPPALEPIGRRIEGLREQLSAPLAPLLGRWQEQVPDRREVLVEVARRLHRGLGTAVVLNDTALRPTRLGSVLRWQDLLDIEPFGNRLVHVDLPADLAADQGALLARLTERAGPLVLYPEPLPQALTSIMTTDYLAQTLTGSRTRRAAPDLDLELDQAVAHVLADPALFTEEGGPL</sequence>
<comment type="similarity">
    <text evidence="1">Belongs to the 5'-nucleotidase family.</text>
</comment>
<dbReference type="PANTHER" id="PTHR11575:SF24">
    <property type="entry name" value="5'-NUCLEOTIDASE"/>
    <property type="match status" value="1"/>
</dbReference>
<dbReference type="Proteomes" id="UP001592531">
    <property type="component" value="Unassembled WGS sequence"/>
</dbReference>
<evidence type="ECO:0000256" key="1">
    <source>
        <dbReference type="RuleBase" id="RU362119"/>
    </source>
</evidence>
<evidence type="ECO:0000259" key="2">
    <source>
        <dbReference type="Pfam" id="PF00149"/>
    </source>
</evidence>
<dbReference type="SUPFAM" id="SSF56300">
    <property type="entry name" value="Metallo-dependent phosphatases"/>
    <property type="match status" value="1"/>
</dbReference>
<keyword evidence="1" id="KW-0547">Nucleotide-binding</keyword>
<proteinExistence type="inferred from homology"/>
<dbReference type="InterPro" id="IPR029052">
    <property type="entry name" value="Metallo-depent_PP-like"/>
</dbReference>
<evidence type="ECO:0000313" key="4">
    <source>
        <dbReference type="Proteomes" id="UP001592531"/>
    </source>
</evidence>
<accession>A0ABV6VW03</accession>
<keyword evidence="1" id="KW-0378">Hydrolase</keyword>
<comment type="caution">
    <text evidence="3">The sequence shown here is derived from an EMBL/GenBank/DDBJ whole genome shotgun (WGS) entry which is preliminary data.</text>
</comment>
<protein>
    <submittedName>
        <fullName evidence="3">Metallophosphoesterase</fullName>
    </submittedName>
</protein>
<keyword evidence="4" id="KW-1185">Reference proteome</keyword>
<feature type="domain" description="Calcineurin-like phosphoesterase" evidence="2">
    <location>
        <begin position="7"/>
        <end position="192"/>
    </location>
</feature>
<evidence type="ECO:0000313" key="3">
    <source>
        <dbReference type="EMBL" id="MFC1417741.1"/>
    </source>
</evidence>
<gene>
    <name evidence="3" type="ORF">ACEZDE_13940</name>
</gene>
<dbReference type="PANTHER" id="PTHR11575">
    <property type="entry name" value="5'-NUCLEOTIDASE-RELATED"/>
    <property type="match status" value="1"/>
</dbReference>